<dbReference type="Gene3D" id="3.60.21.10">
    <property type="match status" value="1"/>
</dbReference>
<dbReference type="Proteomes" id="UP000037822">
    <property type="component" value="Unassembled WGS sequence"/>
</dbReference>
<dbReference type="PATRIC" id="fig|1526658.3.peg.2260"/>
<evidence type="ECO:0000256" key="2">
    <source>
        <dbReference type="ARBA" id="ARBA00022801"/>
    </source>
</evidence>
<evidence type="ECO:0000259" key="3">
    <source>
        <dbReference type="Pfam" id="PF00149"/>
    </source>
</evidence>
<protein>
    <submittedName>
        <fullName evidence="4">Metallophosphoesterase</fullName>
    </submittedName>
</protein>
<dbReference type="Pfam" id="PF00149">
    <property type="entry name" value="Metallophos"/>
    <property type="match status" value="1"/>
</dbReference>
<evidence type="ECO:0000313" key="5">
    <source>
        <dbReference type="Proteomes" id="UP000037822"/>
    </source>
</evidence>
<dbReference type="InterPro" id="IPR029052">
    <property type="entry name" value="Metallo-depent_PP-like"/>
</dbReference>
<evidence type="ECO:0000313" key="4">
    <source>
        <dbReference type="EMBL" id="KPH81650.1"/>
    </source>
</evidence>
<dbReference type="EMBL" id="LGSZ01000028">
    <property type="protein sequence ID" value="KPH81650.1"/>
    <property type="molecule type" value="Genomic_DNA"/>
</dbReference>
<keyword evidence="5" id="KW-1185">Reference proteome</keyword>
<dbReference type="GO" id="GO:0046872">
    <property type="term" value="F:metal ion binding"/>
    <property type="evidence" value="ECO:0007669"/>
    <property type="project" value="UniProtKB-KW"/>
</dbReference>
<evidence type="ECO:0000256" key="1">
    <source>
        <dbReference type="ARBA" id="ARBA00022723"/>
    </source>
</evidence>
<dbReference type="GO" id="GO:0016020">
    <property type="term" value="C:membrane"/>
    <property type="evidence" value="ECO:0007669"/>
    <property type="project" value="GOC"/>
</dbReference>
<organism evidence="4 5">
    <name type="scientific">Bosea vaviloviae</name>
    <dbReference type="NCBI Taxonomy" id="1526658"/>
    <lineage>
        <taxon>Bacteria</taxon>
        <taxon>Pseudomonadati</taxon>
        <taxon>Pseudomonadota</taxon>
        <taxon>Alphaproteobacteria</taxon>
        <taxon>Hyphomicrobiales</taxon>
        <taxon>Boseaceae</taxon>
        <taxon>Bosea</taxon>
    </lineage>
</organism>
<dbReference type="PANTHER" id="PTHR31302">
    <property type="entry name" value="TRANSMEMBRANE PROTEIN WITH METALLOPHOSPHOESTERASE DOMAIN-RELATED"/>
    <property type="match status" value="1"/>
</dbReference>
<dbReference type="InterPro" id="IPR051158">
    <property type="entry name" value="Metallophosphoesterase_sf"/>
</dbReference>
<gene>
    <name evidence="4" type="ORF">AE618_07910</name>
</gene>
<keyword evidence="2" id="KW-0378">Hydrolase</keyword>
<dbReference type="GO" id="GO:0009245">
    <property type="term" value="P:lipid A biosynthetic process"/>
    <property type="evidence" value="ECO:0007669"/>
    <property type="project" value="TreeGrafter"/>
</dbReference>
<sequence length="300" mass="32345">MITRRGLLKIFGGLVTAGFASSAYAVVFEPLLRLRVTTHRIVPSGWPEGLKLRIVALADIHACEPWMSARRIKAICDHANTLDGDLIVLLGDYASGMNLVTDYVHSQDWARAMSGLSAPLGVHAILGNHDYWEDLTFQRDPSVQTFGETALKAVGIPVLVNKALPLRKDGIGFWLAGLGDQLALLPGARFGRRSFAGVDDLPGTLAQVTDDAPVILLAHEPDIFPRIPDRVAVTLSGHTHGGQVRLFGYSPVVPSRFGNRFAYGHVVENGRHLCVSGGLGCSIAPFRFGSPPEIMVVELG</sequence>
<dbReference type="AlphaFoldDB" id="A0A0N1F6M9"/>
<reference evidence="4 5" key="1">
    <citation type="submission" date="2015-07" db="EMBL/GenBank/DDBJ databases">
        <title>Whole genome sequencing of Bosea vaviloviae isolated from cave pool.</title>
        <authorList>
            <person name="Tan N.E.H."/>
            <person name="Lee Y.P."/>
            <person name="Gan H.M."/>
            <person name="Barton H."/>
            <person name="Savka M.A."/>
        </authorList>
    </citation>
    <scope>NUCLEOTIDE SEQUENCE [LARGE SCALE GENOMIC DNA]</scope>
    <source>
        <strain evidence="4 5">SD260</strain>
    </source>
</reference>
<proteinExistence type="predicted"/>
<keyword evidence="1" id="KW-0479">Metal-binding</keyword>
<comment type="caution">
    <text evidence="4">The sequence shown here is derived from an EMBL/GenBank/DDBJ whole genome shotgun (WGS) entry which is preliminary data.</text>
</comment>
<dbReference type="SUPFAM" id="SSF56300">
    <property type="entry name" value="Metallo-dependent phosphatases"/>
    <property type="match status" value="1"/>
</dbReference>
<dbReference type="PANTHER" id="PTHR31302:SF31">
    <property type="entry name" value="PHOSPHODIESTERASE YAEI"/>
    <property type="match status" value="1"/>
</dbReference>
<dbReference type="OrthoDB" id="9780884at2"/>
<feature type="domain" description="Calcineurin-like phosphoesterase" evidence="3">
    <location>
        <begin position="52"/>
        <end position="240"/>
    </location>
</feature>
<accession>A0A0N1F6M9</accession>
<dbReference type="RefSeq" id="WP_054208489.1">
    <property type="nucleotide sequence ID" value="NZ_LGSZ01000028.1"/>
</dbReference>
<dbReference type="GO" id="GO:0008758">
    <property type="term" value="F:UDP-2,3-diacylglucosamine hydrolase activity"/>
    <property type="evidence" value="ECO:0007669"/>
    <property type="project" value="TreeGrafter"/>
</dbReference>
<name>A0A0N1F6M9_9HYPH</name>
<dbReference type="InterPro" id="IPR004843">
    <property type="entry name" value="Calcineurin-like_PHP"/>
</dbReference>